<evidence type="ECO:0000256" key="3">
    <source>
        <dbReference type="ARBA" id="ARBA00022989"/>
    </source>
</evidence>
<reference evidence="6 7" key="1">
    <citation type="submission" date="2020-04" db="EMBL/GenBank/DDBJ databases">
        <title>Rhodospirillaceae bacterium KN72 isolated from deep sea.</title>
        <authorList>
            <person name="Zhang D.-C."/>
        </authorList>
    </citation>
    <scope>NUCLEOTIDE SEQUENCE [LARGE SCALE GENOMIC DNA]</scope>
    <source>
        <strain evidence="6 7">KN72</strain>
    </source>
</reference>
<evidence type="ECO:0000313" key="7">
    <source>
        <dbReference type="Proteomes" id="UP000539372"/>
    </source>
</evidence>
<keyword evidence="7" id="KW-1185">Reference proteome</keyword>
<comment type="caution">
    <text evidence="6">The sequence shown here is derived from an EMBL/GenBank/DDBJ whole genome shotgun (WGS) entry which is preliminary data.</text>
</comment>
<evidence type="ECO:0000256" key="5">
    <source>
        <dbReference type="RuleBase" id="RU363041"/>
    </source>
</evidence>
<feature type="transmembrane region" description="Helical" evidence="5">
    <location>
        <begin position="223"/>
        <end position="242"/>
    </location>
</feature>
<evidence type="ECO:0000256" key="1">
    <source>
        <dbReference type="ARBA" id="ARBA00004141"/>
    </source>
</evidence>
<feature type="transmembrane region" description="Helical" evidence="5">
    <location>
        <begin position="34"/>
        <end position="52"/>
    </location>
</feature>
<feature type="transmembrane region" description="Helical" evidence="5">
    <location>
        <begin position="187"/>
        <end position="211"/>
    </location>
</feature>
<gene>
    <name evidence="6" type="ORF">HH303_12540</name>
</gene>
<evidence type="ECO:0000313" key="6">
    <source>
        <dbReference type="EMBL" id="NMM45313.1"/>
    </source>
</evidence>
<feature type="transmembrane region" description="Helical" evidence="5">
    <location>
        <begin position="116"/>
        <end position="134"/>
    </location>
</feature>
<protein>
    <recommendedName>
        <fullName evidence="5">Probable membrane transporter protein</fullName>
    </recommendedName>
</protein>
<comment type="subcellular location">
    <subcellularLocation>
        <location evidence="5">Cell membrane</location>
        <topology evidence="5">Multi-pass membrane protein</topology>
    </subcellularLocation>
    <subcellularLocation>
        <location evidence="1">Membrane</location>
        <topology evidence="1">Multi-pass membrane protein</topology>
    </subcellularLocation>
</comment>
<dbReference type="EMBL" id="JABBNT010000003">
    <property type="protein sequence ID" value="NMM45313.1"/>
    <property type="molecule type" value="Genomic_DNA"/>
</dbReference>
<dbReference type="PANTHER" id="PTHR43483:SF3">
    <property type="entry name" value="MEMBRANE TRANSPORTER PROTEIN HI_0806-RELATED"/>
    <property type="match status" value="1"/>
</dbReference>
<name>A0A7Y0E140_9PROT</name>
<feature type="transmembrane region" description="Helical" evidence="5">
    <location>
        <begin position="154"/>
        <end position="175"/>
    </location>
</feature>
<keyword evidence="5" id="KW-1003">Cell membrane</keyword>
<comment type="similarity">
    <text evidence="5">Belongs to the 4-toluene sulfonate uptake permease (TSUP) (TC 2.A.102) family.</text>
</comment>
<accession>A0A7Y0E140</accession>
<dbReference type="InterPro" id="IPR002781">
    <property type="entry name" value="TM_pro_TauE-like"/>
</dbReference>
<organism evidence="6 7">
    <name type="scientific">Pacificispira spongiicola</name>
    <dbReference type="NCBI Taxonomy" id="2729598"/>
    <lineage>
        <taxon>Bacteria</taxon>
        <taxon>Pseudomonadati</taxon>
        <taxon>Pseudomonadota</taxon>
        <taxon>Alphaproteobacteria</taxon>
        <taxon>Rhodospirillales</taxon>
        <taxon>Rhodospirillaceae</taxon>
        <taxon>Pacificispira</taxon>
    </lineage>
</organism>
<dbReference type="RefSeq" id="WP_169625661.1">
    <property type="nucleotide sequence ID" value="NZ_JABBNT010000003.1"/>
</dbReference>
<dbReference type="GO" id="GO:0005886">
    <property type="term" value="C:plasma membrane"/>
    <property type="evidence" value="ECO:0007669"/>
    <property type="project" value="UniProtKB-SubCell"/>
</dbReference>
<feature type="transmembrane region" description="Helical" evidence="5">
    <location>
        <begin position="90"/>
        <end position="109"/>
    </location>
</feature>
<evidence type="ECO:0000256" key="4">
    <source>
        <dbReference type="ARBA" id="ARBA00023136"/>
    </source>
</evidence>
<sequence>MSFEFDIAFLLPFAIALIATGAVAGTLAGLLGVGGGIVIVPILVLLFPYFGIPEDIRMHLAVGTSLATIVPTGLSSARSHWRRGGVDPELLKLLGPWVVLGVLIGVVIGARAGGDALRSVFAAVAALVAAQMAFGREGMQIADKLPSWPGRALMGGFIGGFSVVMGIGGGTLGVTSMTLFGVPIRRAVGTAAALGPIIALPGVVGFIIAGLGEPDLPPYSLGYANLVAFAMIVPSTILFAPVGAKLAHTISPKLLRKAFALFLFVTACRMAWSVLT</sequence>
<keyword evidence="3 5" id="KW-1133">Transmembrane helix</keyword>
<proteinExistence type="inferred from homology"/>
<feature type="transmembrane region" description="Helical" evidence="5">
    <location>
        <begin position="59"/>
        <end position="78"/>
    </location>
</feature>
<evidence type="ECO:0000256" key="2">
    <source>
        <dbReference type="ARBA" id="ARBA00022692"/>
    </source>
</evidence>
<dbReference type="AlphaFoldDB" id="A0A7Y0E140"/>
<dbReference type="Proteomes" id="UP000539372">
    <property type="component" value="Unassembled WGS sequence"/>
</dbReference>
<keyword evidence="2 5" id="KW-0812">Transmembrane</keyword>
<feature type="transmembrane region" description="Helical" evidence="5">
    <location>
        <begin position="254"/>
        <end position="275"/>
    </location>
</feature>
<dbReference type="PANTHER" id="PTHR43483">
    <property type="entry name" value="MEMBRANE TRANSPORTER PROTEIN HI_0806-RELATED"/>
    <property type="match status" value="1"/>
</dbReference>
<dbReference type="Pfam" id="PF01925">
    <property type="entry name" value="TauE"/>
    <property type="match status" value="1"/>
</dbReference>
<keyword evidence="4 5" id="KW-0472">Membrane</keyword>